<comment type="caution">
    <text evidence="10">The sequence shown here is derived from an EMBL/GenBank/DDBJ whole genome shotgun (WGS) entry which is preliminary data.</text>
</comment>
<comment type="caution">
    <text evidence="7">Lacks conserved residue(s) required for the propagation of feature annotation.</text>
</comment>
<sequence length="233" mass="26097">MTPQRIAKLRSVLDRRQPDLTVVTDFVNKQRNLSAIVRSCDAVGVQDLHAVIGDEDYVAFRGTAMGSHDWVTVRNYRQPAQALTPLQQRGFQLLAAHLEPGAMDYRDVDYTLPTAIVLGAERRGISAGVLAHVDQCITIPMMGMVASYNVSVAAGIILAEAQSQRERAGYYERPRLDAAAYERLLFEWGHPAVRDFCRQRGLAYPPLNAQGEIDNPSRWYEQVRRGQAPMETK</sequence>
<dbReference type="SUPFAM" id="SSF75217">
    <property type="entry name" value="alpha/beta knot"/>
    <property type="match status" value="1"/>
</dbReference>
<dbReference type="RefSeq" id="WP_149609926.1">
    <property type="nucleotide sequence ID" value="NZ_VTUX01000001.1"/>
</dbReference>
<dbReference type="EMBL" id="VTUX01000001">
    <property type="protein sequence ID" value="KAA1194457.1"/>
    <property type="molecule type" value="Genomic_DNA"/>
</dbReference>
<dbReference type="GO" id="GO:0002938">
    <property type="term" value="P:tRNA guanine ribose methylation"/>
    <property type="evidence" value="ECO:0007669"/>
    <property type="project" value="UniProtKB-UniRule"/>
</dbReference>
<dbReference type="AlphaFoldDB" id="A0A5B0X7L3"/>
<dbReference type="Proteomes" id="UP000323708">
    <property type="component" value="Unassembled WGS sequence"/>
</dbReference>
<dbReference type="InterPro" id="IPR033671">
    <property type="entry name" value="TrmH"/>
</dbReference>
<keyword evidence="4 7" id="KW-0949">S-adenosyl-L-methionine</keyword>
<dbReference type="InterPro" id="IPR029026">
    <property type="entry name" value="tRNA_m1G_MTases_N"/>
</dbReference>
<dbReference type="InterPro" id="IPR022724">
    <property type="entry name" value="rRNA_MeTrfase_SpoU_C"/>
</dbReference>
<evidence type="ECO:0000313" key="11">
    <source>
        <dbReference type="Proteomes" id="UP000323708"/>
    </source>
</evidence>
<dbReference type="EC" id="2.1.1.34" evidence="7"/>
<dbReference type="PANTHER" id="PTHR43453:SF1">
    <property type="entry name" value="TRNA_RRNA METHYLTRANSFERASE SPOU TYPE DOMAIN-CONTAINING PROTEIN"/>
    <property type="match status" value="1"/>
</dbReference>
<dbReference type="GO" id="GO:0141100">
    <property type="term" value="F:tRNA (guanine(18)-2'-O)-methyltransferase activity"/>
    <property type="evidence" value="ECO:0007669"/>
    <property type="project" value="UniProtKB-UniRule"/>
</dbReference>
<comment type="catalytic activity">
    <reaction evidence="7">
        <text>guanosine(18) in tRNA + S-adenosyl-L-methionine = 2'-O-methylguanosine(18) in tRNA + S-adenosyl-L-homocysteine + H(+)</text>
        <dbReference type="Rhea" id="RHEA:20077"/>
        <dbReference type="Rhea" id="RHEA-COMP:10190"/>
        <dbReference type="Rhea" id="RHEA-COMP:10192"/>
        <dbReference type="ChEBI" id="CHEBI:15378"/>
        <dbReference type="ChEBI" id="CHEBI:57856"/>
        <dbReference type="ChEBI" id="CHEBI:59789"/>
        <dbReference type="ChEBI" id="CHEBI:74269"/>
        <dbReference type="ChEBI" id="CHEBI:74445"/>
        <dbReference type="EC" id="2.1.1.34"/>
    </reaction>
</comment>
<comment type="function">
    <text evidence="7">Catalyzes the 2'-O methylation of guanosine at position 18 in tRNA.</text>
</comment>
<protein>
    <recommendedName>
        <fullName evidence="7">tRNA (guanosine(18)-2'-O)-methyltransferase</fullName>
        <ecNumber evidence="7">2.1.1.34</ecNumber>
    </recommendedName>
    <alternativeName>
        <fullName evidence="7">tRNA [Gm18] methyltransferase</fullName>
    </alternativeName>
</protein>
<dbReference type="InterPro" id="IPR001537">
    <property type="entry name" value="SpoU_MeTrfase"/>
</dbReference>
<dbReference type="PANTHER" id="PTHR43453">
    <property type="entry name" value="RRNA METHYLASE-LIKE"/>
    <property type="match status" value="1"/>
</dbReference>
<organism evidence="10 11">
    <name type="scientific">Pseudohalioglobus sediminis</name>
    <dbReference type="NCBI Taxonomy" id="2606449"/>
    <lineage>
        <taxon>Bacteria</taxon>
        <taxon>Pseudomonadati</taxon>
        <taxon>Pseudomonadota</taxon>
        <taxon>Gammaproteobacteria</taxon>
        <taxon>Cellvibrionales</taxon>
        <taxon>Halieaceae</taxon>
        <taxon>Pseudohalioglobus</taxon>
    </lineage>
</organism>
<dbReference type="CDD" id="cd18092">
    <property type="entry name" value="SpoU-like_TrmH"/>
    <property type="match status" value="1"/>
</dbReference>
<dbReference type="GO" id="GO:0000049">
    <property type="term" value="F:tRNA binding"/>
    <property type="evidence" value="ECO:0007669"/>
    <property type="project" value="UniProtKB-UniRule"/>
</dbReference>
<keyword evidence="1 7" id="KW-0820">tRNA-binding</keyword>
<evidence type="ECO:0000313" key="10">
    <source>
        <dbReference type="EMBL" id="KAA1194457.1"/>
    </source>
</evidence>
<evidence type="ECO:0000256" key="2">
    <source>
        <dbReference type="ARBA" id="ARBA00022603"/>
    </source>
</evidence>
<reference evidence="10 11" key="1">
    <citation type="submission" date="2019-09" db="EMBL/GenBank/DDBJ databases">
        <authorList>
            <person name="Chen X.-Y."/>
        </authorList>
    </citation>
    <scope>NUCLEOTIDE SEQUENCE [LARGE SCALE GENOMIC DNA]</scope>
    <source>
        <strain evidence="10 11">NY5</strain>
    </source>
</reference>
<dbReference type="NCBIfam" id="NF008295">
    <property type="entry name" value="PRK11081.1"/>
    <property type="match status" value="1"/>
</dbReference>
<keyword evidence="6 7" id="KW-0694">RNA-binding</keyword>
<evidence type="ECO:0000256" key="3">
    <source>
        <dbReference type="ARBA" id="ARBA00022679"/>
    </source>
</evidence>
<accession>A0A5B0X7L3</accession>
<dbReference type="InterPro" id="IPR029028">
    <property type="entry name" value="Alpha/beta_knot_MTases"/>
</dbReference>
<evidence type="ECO:0000256" key="4">
    <source>
        <dbReference type="ARBA" id="ARBA00022691"/>
    </source>
</evidence>
<comment type="similarity">
    <text evidence="7">Belongs to the class IV-like SAM-binding methyltransferase superfamily. RNA methyltransferase TrmH family.</text>
</comment>
<gene>
    <name evidence="7 10" type="primary">trmH</name>
    <name evidence="10" type="ORF">F0M18_03240</name>
</gene>
<feature type="domain" description="RNA methyltransferase SpoU/TrmH type C-terminal" evidence="9">
    <location>
        <begin position="164"/>
        <end position="215"/>
    </location>
</feature>
<evidence type="ECO:0000259" key="9">
    <source>
        <dbReference type="Pfam" id="PF12105"/>
    </source>
</evidence>
<dbReference type="Pfam" id="PF12105">
    <property type="entry name" value="SpoU_methylas_C"/>
    <property type="match status" value="1"/>
</dbReference>
<feature type="binding site" evidence="7">
    <location>
        <position position="139"/>
    </location>
    <ligand>
        <name>S-adenosyl-L-methionine</name>
        <dbReference type="ChEBI" id="CHEBI:59789"/>
    </ligand>
</feature>
<evidence type="ECO:0000259" key="8">
    <source>
        <dbReference type="Pfam" id="PF00588"/>
    </source>
</evidence>
<keyword evidence="2 7" id="KW-0489">Methyltransferase</keyword>
<dbReference type="HAMAP" id="MF_02060">
    <property type="entry name" value="tRNA_methyltr_TrmH"/>
    <property type="match status" value="1"/>
</dbReference>
<keyword evidence="5 7" id="KW-0819">tRNA processing</keyword>
<keyword evidence="3 7" id="KW-0808">Transferase</keyword>
<proteinExistence type="inferred from homology"/>
<feature type="domain" description="tRNA/rRNA methyltransferase SpoU type" evidence="8">
    <location>
        <begin position="20"/>
        <end position="158"/>
    </location>
</feature>
<evidence type="ECO:0000256" key="5">
    <source>
        <dbReference type="ARBA" id="ARBA00022694"/>
    </source>
</evidence>
<dbReference type="Gene3D" id="3.40.1280.10">
    <property type="match status" value="1"/>
</dbReference>
<evidence type="ECO:0000256" key="7">
    <source>
        <dbReference type="HAMAP-Rule" id="MF_02060"/>
    </source>
</evidence>
<name>A0A5B0X7L3_9GAMM</name>
<keyword evidence="11" id="KW-1185">Reference proteome</keyword>
<evidence type="ECO:0000256" key="6">
    <source>
        <dbReference type="ARBA" id="ARBA00022884"/>
    </source>
</evidence>
<evidence type="ECO:0000256" key="1">
    <source>
        <dbReference type="ARBA" id="ARBA00022555"/>
    </source>
</evidence>
<dbReference type="Pfam" id="PF00588">
    <property type="entry name" value="SpoU_methylase"/>
    <property type="match status" value="1"/>
</dbReference>